<dbReference type="Pfam" id="PF06439">
    <property type="entry name" value="3keto-disac_hyd"/>
    <property type="match status" value="1"/>
</dbReference>
<name>A0A6M1SWG9_9BACT</name>
<feature type="signal peptide" evidence="1">
    <location>
        <begin position="1"/>
        <end position="25"/>
    </location>
</feature>
<sequence>MRLSVKFLPILLILLLSSGNNTLLAQSQIPGSEAEGRWDITVQTPNGEYPSWLEIETSGNKALVGQFVGPAGSARPVSHIQYDSESGTYTFTIPPQWNAYEEDPHFEFRLEDGMLKGWTNSPDGQKLQWTGVRAPSLERKQEPEWGETIDLLEEGLSAWIVPENNEFVMKDGILSNNKSGGNLITKQEFNDFRLSAEFRYPEGSNSGIYLRGRYEAQIEDNYGLEPESHYIGGIYGFIDPTVNAAKKAGEWQSYEIILTGRMVTVVLNGVEVICNRPIPGITGGALDSNEGEPGPIMLQGDHGPVEFRNLTINPAVY</sequence>
<evidence type="ECO:0000313" key="3">
    <source>
        <dbReference type="EMBL" id="NGP77390.1"/>
    </source>
</evidence>
<evidence type="ECO:0000256" key="1">
    <source>
        <dbReference type="SAM" id="SignalP"/>
    </source>
</evidence>
<feature type="domain" description="3-keto-alpha-glucoside-1,2-lyase/3-keto-2-hydroxy-glucal hydratase" evidence="2">
    <location>
        <begin position="148"/>
        <end position="312"/>
    </location>
</feature>
<organism evidence="3 4">
    <name type="scientific">Halalkalibaculum roseum</name>
    <dbReference type="NCBI Taxonomy" id="2709311"/>
    <lineage>
        <taxon>Bacteria</taxon>
        <taxon>Pseudomonadati</taxon>
        <taxon>Balneolota</taxon>
        <taxon>Balneolia</taxon>
        <taxon>Balneolales</taxon>
        <taxon>Balneolaceae</taxon>
        <taxon>Halalkalibaculum</taxon>
    </lineage>
</organism>
<dbReference type="RefSeq" id="WP_165142757.1">
    <property type="nucleotide sequence ID" value="NZ_JAALLT010000004.1"/>
</dbReference>
<evidence type="ECO:0000259" key="2">
    <source>
        <dbReference type="Pfam" id="PF06439"/>
    </source>
</evidence>
<feature type="chain" id="PRO_5026961283" evidence="1">
    <location>
        <begin position="26"/>
        <end position="317"/>
    </location>
</feature>
<accession>A0A6M1SWG9</accession>
<dbReference type="EMBL" id="JAALLT010000004">
    <property type="protein sequence ID" value="NGP77390.1"/>
    <property type="molecule type" value="Genomic_DNA"/>
</dbReference>
<dbReference type="AlphaFoldDB" id="A0A6M1SWG9"/>
<dbReference type="Gene3D" id="2.60.120.560">
    <property type="entry name" value="Exo-inulinase, domain 1"/>
    <property type="match status" value="1"/>
</dbReference>
<reference evidence="3 4" key="1">
    <citation type="submission" date="2020-02" db="EMBL/GenBank/DDBJ databases">
        <title>Balneolaceae bacterium YR4-1, complete genome.</title>
        <authorList>
            <person name="Li Y."/>
            <person name="Wu S."/>
        </authorList>
    </citation>
    <scope>NUCLEOTIDE SEQUENCE [LARGE SCALE GENOMIC DNA]</scope>
    <source>
        <strain evidence="3 4">YR4-1</strain>
    </source>
</reference>
<keyword evidence="4" id="KW-1185">Reference proteome</keyword>
<dbReference type="GO" id="GO:0016787">
    <property type="term" value="F:hydrolase activity"/>
    <property type="evidence" value="ECO:0007669"/>
    <property type="project" value="InterPro"/>
</dbReference>
<dbReference type="InterPro" id="IPR010496">
    <property type="entry name" value="AL/BT2_dom"/>
</dbReference>
<protein>
    <submittedName>
        <fullName evidence="3">DUF1080 domain-containing protein</fullName>
    </submittedName>
</protein>
<gene>
    <name evidence="3" type="ORF">G3570_12145</name>
</gene>
<comment type="caution">
    <text evidence="3">The sequence shown here is derived from an EMBL/GenBank/DDBJ whole genome shotgun (WGS) entry which is preliminary data.</text>
</comment>
<proteinExistence type="predicted"/>
<keyword evidence="1" id="KW-0732">Signal</keyword>
<evidence type="ECO:0000313" key="4">
    <source>
        <dbReference type="Proteomes" id="UP000473278"/>
    </source>
</evidence>
<dbReference type="Proteomes" id="UP000473278">
    <property type="component" value="Unassembled WGS sequence"/>
</dbReference>